<reference evidence="2" key="2">
    <citation type="submission" date="2025-09" db="UniProtKB">
        <authorList>
            <consortium name="Ensembl"/>
        </authorList>
    </citation>
    <scope>IDENTIFICATION</scope>
</reference>
<dbReference type="Ensembl" id="ENSNVIT00000008390.1">
    <property type="protein sequence ID" value="ENSNVIP00000007164.1"/>
    <property type="gene ID" value="ENSNVIG00000005696.1"/>
</dbReference>
<sequence>MPGEATETMPATEQELPGPQAETGSGRESDSDESVPELQGLGESLSGNLRISSLLSQNQMSTRTQLQMPLTM</sequence>
<organism evidence="2 3">
    <name type="scientific">Neovison vison</name>
    <name type="common">American mink</name>
    <name type="synonym">Mustela vison</name>
    <dbReference type="NCBI Taxonomy" id="452646"/>
    <lineage>
        <taxon>Eukaryota</taxon>
        <taxon>Metazoa</taxon>
        <taxon>Chordata</taxon>
        <taxon>Craniata</taxon>
        <taxon>Vertebrata</taxon>
        <taxon>Euteleostomi</taxon>
        <taxon>Mammalia</taxon>
        <taxon>Eutheria</taxon>
        <taxon>Laurasiatheria</taxon>
        <taxon>Carnivora</taxon>
        <taxon>Caniformia</taxon>
        <taxon>Musteloidea</taxon>
        <taxon>Mustelidae</taxon>
        <taxon>Mustelinae</taxon>
        <taxon>Neogale</taxon>
    </lineage>
</organism>
<dbReference type="GeneTree" id="ENSGT00900000143336"/>
<dbReference type="AlphaFoldDB" id="A0A8C7ELM9"/>
<evidence type="ECO:0000313" key="3">
    <source>
        <dbReference type="Proteomes" id="UP000694425"/>
    </source>
</evidence>
<reference evidence="2" key="1">
    <citation type="submission" date="2025-08" db="UniProtKB">
        <authorList>
            <consortium name="Ensembl"/>
        </authorList>
    </citation>
    <scope>IDENTIFICATION</scope>
</reference>
<name>A0A8C7ELM9_NEOVI</name>
<protein>
    <submittedName>
        <fullName evidence="2">Uncharacterized protein</fullName>
    </submittedName>
</protein>
<evidence type="ECO:0000256" key="1">
    <source>
        <dbReference type="SAM" id="MobiDB-lite"/>
    </source>
</evidence>
<feature type="region of interest" description="Disordered" evidence="1">
    <location>
        <begin position="1"/>
        <end position="46"/>
    </location>
</feature>
<proteinExistence type="predicted"/>
<evidence type="ECO:0000313" key="2">
    <source>
        <dbReference type="Ensembl" id="ENSNVIP00000007164.1"/>
    </source>
</evidence>
<dbReference type="Proteomes" id="UP000694425">
    <property type="component" value="Unplaced"/>
</dbReference>
<keyword evidence="3" id="KW-1185">Reference proteome</keyword>
<accession>A0A8C7ELM9</accession>